<sequence length="449" mass="48120">MSDRQQRYSAIAILLHWIIAALLAFELGLGRGLEHLTLATGLFDVTQLHKSIGITILLLSIARLGWRLLNPPPAPLPDSALNHVLAKTVHIGLYAFMIGAPLSGWLMVSTSKLDIDTLLFSTIPWPDIPWVGGLEASAKEALNGAAEWVHGALGWVGVALFALHVVGALRHHLLRGEPLLGRILPGAFGLRPNRGAMVIGLFALASVSLTLWAQNWGGGKAETPAPLAAEDMPATQTLKLNELQADAVEDEEPEATEATEDAEEEDDAAEDEAEDNAEQEEEPEEPATTAYDWRVTNKQPIGFAFVWNGETVRGSFSDWNATIRFGEQALDQSNIDVSIGLASARTGNAQVDEALPGADFFAIAANPRARFRSNDIRSLGGNRYEARGNLSLRGSSQPVTLRFTLDIDGTTASANGNASVNRAAFGIANGSYGDIADAVQVDFNFSASR</sequence>
<evidence type="ECO:0000256" key="2">
    <source>
        <dbReference type="ARBA" id="ARBA00004651"/>
    </source>
</evidence>
<name>A0AA97F941_9SPHN</name>
<keyword evidence="3" id="KW-0813">Transport</keyword>
<evidence type="ECO:0000313" key="16">
    <source>
        <dbReference type="EMBL" id="WOE75801.1"/>
    </source>
</evidence>
<dbReference type="InterPro" id="IPR016174">
    <property type="entry name" value="Di-haem_cyt_TM"/>
</dbReference>
<feature type="transmembrane region" description="Helical" evidence="14">
    <location>
        <begin position="89"/>
        <end position="108"/>
    </location>
</feature>
<dbReference type="Pfam" id="PF01292">
    <property type="entry name" value="Ni_hydr_CYTB"/>
    <property type="match status" value="1"/>
</dbReference>
<dbReference type="GO" id="GO:0005886">
    <property type="term" value="C:plasma membrane"/>
    <property type="evidence" value="ECO:0007669"/>
    <property type="project" value="UniProtKB-SubCell"/>
</dbReference>
<comment type="cofactor">
    <cofactor evidence="1">
        <name>heme b</name>
        <dbReference type="ChEBI" id="CHEBI:60344"/>
    </cofactor>
</comment>
<feature type="transmembrane region" description="Helical" evidence="14">
    <location>
        <begin position="12"/>
        <end position="31"/>
    </location>
</feature>
<organism evidence="16 17">
    <name type="scientific">Alterisphingorhabdus coralli</name>
    <dbReference type="NCBI Taxonomy" id="3071408"/>
    <lineage>
        <taxon>Bacteria</taxon>
        <taxon>Pseudomonadati</taxon>
        <taxon>Pseudomonadota</taxon>
        <taxon>Alphaproteobacteria</taxon>
        <taxon>Sphingomonadales</taxon>
        <taxon>Sphingomonadaceae</taxon>
        <taxon>Alterisphingorhabdus (ex Yan et al. 2024)</taxon>
    </lineage>
</organism>
<keyword evidence="7" id="KW-0479">Metal-binding</keyword>
<evidence type="ECO:0000256" key="12">
    <source>
        <dbReference type="ARBA" id="ARBA00037975"/>
    </source>
</evidence>
<keyword evidence="6 14" id="KW-0812">Transmembrane</keyword>
<feature type="domain" description="Lipid/polyisoprenoid-binding YceI-like" evidence="15">
    <location>
        <begin position="292"/>
        <end position="448"/>
    </location>
</feature>
<dbReference type="InterPro" id="IPR007372">
    <property type="entry name" value="Lipid/polyisoprenoid-bd_YceI"/>
</dbReference>
<dbReference type="SUPFAM" id="SSF101874">
    <property type="entry name" value="YceI-like"/>
    <property type="match status" value="1"/>
</dbReference>
<keyword evidence="5" id="KW-0349">Heme</keyword>
<evidence type="ECO:0000259" key="15">
    <source>
        <dbReference type="SMART" id="SM00867"/>
    </source>
</evidence>
<gene>
    <name evidence="16" type="ORF">RB602_03550</name>
</gene>
<dbReference type="SUPFAM" id="SSF81342">
    <property type="entry name" value="Transmembrane di-heme cytochromes"/>
    <property type="match status" value="1"/>
</dbReference>
<dbReference type="SMART" id="SM00867">
    <property type="entry name" value="YceI"/>
    <property type="match status" value="1"/>
</dbReference>
<dbReference type="Gene3D" id="2.40.128.110">
    <property type="entry name" value="Lipid/polyisoprenoid-binding, YceI-like"/>
    <property type="match status" value="1"/>
</dbReference>
<dbReference type="Proteomes" id="UP001302429">
    <property type="component" value="Chromosome"/>
</dbReference>
<evidence type="ECO:0000256" key="7">
    <source>
        <dbReference type="ARBA" id="ARBA00022723"/>
    </source>
</evidence>
<accession>A0AA97F941</accession>
<evidence type="ECO:0000256" key="4">
    <source>
        <dbReference type="ARBA" id="ARBA00022475"/>
    </source>
</evidence>
<keyword evidence="17" id="KW-1185">Reference proteome</keyword>
<dbReference type="InterPro" id="IPR052168">
    <property type="entry name" value="Cytochrome_b561_oxidase"/>
</dbReference>
<dbReference type="InterPro" id="IPR036761">
    <property type="entry name" value="TTHA0802/YceI-like_sf"/>
</dbReference>
<dbReference type="EMBL" id="CP136594">
    <property type="protein sequence ID" value="WOE75801.1"/>
    <property type="molecule type" value="Genomic_DNA"/>
</dbReference>
<dbReference type="GO" id="GO:0009055">
    <property type="term" value="F:electron transfer activity"/>
    <property type="evidence" value="ECO:0007669"/>
    <property type="project" value="InterPro"/>
</dbReference>
<dbReference type="GO" id="GO:0022904">
    <property type="term" value="P:respiratory electron transport chain"/>
    <property type="evidence" value="ECO:0007669"/>
    <property type="project" value="InterPro"/>
</dbReference>
<evidence type="ECO:0000256" key="5">
    <source>
        <dbReference type="ARBA" id="ARBA00022617"/>
    </source>
</evidence>
<dbReference type="PANTHER" id="PTHR30529">
    <property type="entry name" value="CYTOCHROME B561"/>
    <property type="match status" value="1"/>
</dbReference>
<dbReference type="KEGG" id="acoa:RB602_03550"/>
<evidence type="ECO:0000256" key="13">
    <source>
        <dbReference type="SAM" id="MobiDB-lite"/>
    </source>
</evidence>
<dbReference type="RefSeq" id="WP_317083010.1">
    <property type="nucleotide sequence ID" value="NZ_CP136594.1"/>
</dbReference>
<feature type="transmembrane region" description="Helical" evidence="14">
    <location>
        <begin position="51"/>
        <end position="69"/>
    </location>
</feature>
<dbReference type="AlphaFoldDB" id="A0AA97F941"/>
<comment type="similarity">
    <text evidence="12">Belongs to the cytochrome b561 family.</text>
</comment>
<keyword evidence="11 14" id="KW-0472">Membrane</keyword>
<evidence type="ECO:0000256" key="6">
    <source>
        <dbReference type="ARBA" id="ARBA00022692"/>
    </source>
</evidence>
<evidence type="ECO:0000256" key="3">
    <source>
        <dbReference type="ARBA" id="ARBA00022448"/>
    </source>
</evidence>
<protein>
    <submittedName>
        <fullName evidence="16">YceI family protein</fullName>
    </submittedName>
</protein>
<keyword evidence="4" id="KW-1003">Cell membrane</keyword>
<dbReference type="PANTHER" id="PTHR30529:SF1">
    <property type="entry name" value="CYTOCHROME B561 HOMOLOG 2"/>
    <property type="match status" value="1"/>
</dbReference>
<dbReference type="InterPro" id="IPR011577">
    <property type="entry name" value="Cyt_b561_bac/Ni-Hgenase"/>
</dbReference>
<feature type="transmembrane region" description="Helical" evidence="14">
    <location>
        <begin position="152"/>
        <end position="174"/>
    </location>
</feature>
<dbReference type="GO" id="GO:0046872">
    <property type="term" value="F:metal ion binding"/>
    <property type="evidence" value="ECO:0007669"/>
    <property type="project" value="UniProtKB-KW"/>
</dbReference>
<evidence type="ECO:0000313" key="17">
    <source>
        <dbReference type="Proteomes" id="UP001302429"/>
    </source>
</evidence>
<dbReference type="GO" id="GO:0020037">
    <property type="term" value="F:heme binding"/>
    <property type="evidence" value="ECO:0007669"/>
    <property type="project" value="TreeGrafter"/>
</dbReference>
<comment type="subcellular location">
    <subcellularLocation>
        <location evidence="2">Cell membrane</location>
        <topology evidence="2">Multi-pass membrane protein</topology>
    </subcellularLocation>
</comment>
<evidence type="ECO:0000256" key="10">
    <source>
        <dbReference type="ARBA" id="ARBA00023004"/>
    </source>
</evidence>
<evidence type="ECO:0000256" key="9">
    <source>
        <dbReference type="ARBA" id="ARBA00022989"/>
    </source>
</evidence>
<feature type="compositionally biased region" description="Acidic residues" evidence="13">
    <location>
        <begin position="247"/>
        <end position="285"/>
    </location>
</feature>
<feature type="region of interest" description="Disordered" evidence="13">
    <location>
        <begin position="246"/>
        <end position="293"/>
    </location>
</feature>
<evidence type="ECO:0000256" key="14">
    <source>
        <dbReference type="SAM" id="Phobius"/>
    </source>
</evidence>
<reference evidence="16 17" key="1">
    <citation type="submission" date="2023-10" db="EMBL/GenBank/DDBJ databases">
        <title>Complete genome sequence of a Sphingomonadaceae bacterium.</title>
        <authorList>
            <person name="Yan C."/>
        </authorList>
    </citation>
    <scope>NUCLEOTIDE SEQUENCE [LARGE SCALE GENOMIC DNA]</scope>
    <source>
        <strain evidence="16 17">SCSIO 66989</strain>
    </source>
</reference>
<dbReference type="Pfam" id="PF04264">
    <property type="entry name" value="YceI"/>
    <property type="match status" value="1"/>
</dbReference>
<keyword evidence="10" id="KW-0408">Iron</keyword>
<evidence type="ECO:0000256" key="11">
    <source>
        <dbReference type="ARBA" id="ARBA00023136"/>
    </source>
</evidence>
<evidence type="ECO:0000256" key="8">
    <source>
        <dbReference type="ARBA" id="ARBA00022982"/>
    </source>
</evidence>
<feature type="transmembrane region" description="Helical" evidence="14">
    <location>
        <begin position="195"/>
        <end position="213"/>
    </location>
</feature>
<evidence type="ECO:0000256" key="1">
    <source>
        <dbReference type="ARBA" id="ARBA00001970"/>
    </source>
</evidence>
<proteinExistence type="inferred from homology"/>
<keyword evidence="8" id="KW-0249">Electron transport</keyword>
<keyword evidence="9 14" id="KW-1133">Transmembrane helix</keyword>